<evidence type="ECO:0000256" key="11">
    <source>
        <dbReference type="ARBA" id="ARBA00030848"/>
    </source>
</evidence>
<dbReference type="PANTHER" id="PTHR16509:SF1">
    <property type="entry name" value="MANGANESE-DEPENDENT ADP-RIBOSE_CDP-ALCOHOL DIPHOSPHATASE"/>
    <property type="match status" value="1"/>
</dbReference>
<evidence type="ECO:0000256" key="3">
    <source>
        <dbReference type="ARBA" id="ARBA00011245"/>
    </source>
</evidence>
<dbReference type="STRING" id="35128.B8BXZ1"/>
<evidence type="ECO:0000256" key="15">
    <source>
        <dbReference type="ARBA" id="ARBA00047894"/>
    </source>
</evidence>
<protein>
    <recommendedName>
        <fullName evidence="7">Manganese-dependent ADP-ribose/CDP-alcohol diphosphatase</fullName>
        <ecNumber evidence="5">3.6.1.13</ecNumber>
        <ecNumber evidence="4">3.6.1.16</ecNumber>
        <ecNumber evidence="6">3.6.1.53</ecNumber>
    </recommendedName>
    <alternativeName>
        <fullName evidence="12">ADPRibase-Mn</fullName>
    </alternativeName>
    <alternativeName>
        <fullName evidence="11">CDP-choline phosphohydrolase</fullName>
    </alternativeName>
</protein>
<comment type="catalytic activity">
    <reaction evidence="16">
        <text>ADP-D-ribose + H2O = D-ribose 5-phosphate + AMP + 2 H(+)</text>
        <dbReference type="Rhea" id="RHEA:10412"/>
        <dbReference type="ChEBI" id="CHEBI:15377"/>
        <dbReference type="ChEBI" id="CHEBI:15378"/>
        <dbReference type="ChEBI" id="CHEBI:57967"/>
        <dbReference type="ChEBI" id="CHEBI:78346"/>
        <dbReference type="ChEBI" id="CHEBI:456215"/>
        <dbReference type="EC" id="3.6.1.13"/>
    </reaction>
</comment>
<comment type="catalytic activity">
    <reaction evidence="14">
        <text>CDP-choline + H2O = phosphocholine + CMP + 2 H(+)</text>
        <dbReference type="Rhea" id="RHEA:32487"/>
        <dbReference type="ChEBI" id="CHEBI:15377"/>
        <dbReference type="ChEBI" id="CHEBI:15378"/>
        <dbReference type="ChEBI" id="CHEBI:58779"/>
        <dbReference type="ChEBI" id="CHEBI:60377"/>
        <dbReference type="ChEBI" id="CHEBI:295975"/>
        <dbReference type="EC" id="3.6.1.53"/>
    </reaction>
</comment>
<evidence type="ECO:0000313" key="18">
    <source>
        <dbReference type="EMBL" id="EED94287.1"/>
    </source>
</evidence>
<dbReference type="GO" id="GO:0008663">
    <property type="term" value="F:2',3'-cyclic-nucleotide 2'-phosphodiesterase activity"/>
    <property type="evidence" value="ECO:0000318"/>
    <property type="project" value="GO_Central"/>
</dbReference>
<dbReference type="Gene3D" id="3.60.21.10">
    <property type="match status" value="1"/>
</dbReference>
<reference evidence="18 19" key="1">
    <citation type="journal article" date="2004" name="Science">
        <title>The genome of the diatom Thalassiosira pseudonana: ecology, evolution, and metabolism.</title>
        <authorList>
            <person name="Armbrust E.V."/>
            <person name="Berges J.A."/>
            <person name="Bowler C."/>
            <person name="Green B.R."/>
            <person name="Martinez D."/>
            <person name="Putnam N.H."/>
            <person name="Zhou S."/>
            <person name="Allen A.E."/>
            <person name="Apt K.E."/>
            <person name="Bechner M."/>
            <person name="Brzezinski M.A."/>
            <person name="Chaal B.K."/>
            <person name="Chiovitti A."/>
            <person name="Davis A.K."/>
            <person name="Demarest M.S."/>
            <person name="Detter J.C."/>
            <person name="Glavina T."/>
            <person name="Goodstein D."/>
            <person name="Hadi M.Z."/>
            <person name="Hellsten U."/>
            <person name="Hildebrand M."/>
            <person name="Jenkins B.D."/>
            <person name="Jurka J."/>
            <person name="Kapitonov V.V."/>
            <person name="Kroger N."/>
            <person name="Lau W.W."/>
            <person name="Lane T.W."/>
            <person name="Larimer F.W."/>
            <person name="Lippmeier J.C."/>
            <person name="Lucas S."/>
            <person name="Medina M."/>
            <person name="Montsant A."/>
            <person name="Obornik M."/>
            <person name="Parker M.S."/>
            <person name="Palenik B."/>
            <person name="Pazour G.J."/>
            <person name="Richardson P.M."/>
            <person name="Rynearson T.A."/>
            <person name="Saito M.A."/>
            <person name="Schwartz D.C."/>
            <person name="Thamatrakoln K."/>
            <person name="Valentin K."/>
            <person name="Vardi A."/>
            <person name="Wilkerson F.P."/>
            <person name="Rokhsar D.S."/>
        </authorList>
    </citation>
    <scope>NUCLEOTIDE SEQUENCE [LARGE SCALE GENOMIC DNA]</scope>
    <source>
        <strain evidence="18 19">CCMP1335</strain>
    </source>
</reference>
<comment type="catalytic activity">
    <reaction evidence="15">
        <text>ADP-D-ribose + H2O = D-ribose 5-phosphate + AMP + 2 H(+)</text>
        <dbReference type="Rhea" id="RHEA:10412"/>
        <dbReference type="ChEBI" id="CHEBI:15377"/>
        <dbReference type="ChEBI" id="CHEBI:15378"/>
        <dbReference type="ChEBI" id="CHEBI:57967"/>
        <dbReference type="ChEBI" id="CHEBI:78346"/>
        <dbReference type="ChEBI" id="CHEBI:456215"/>
        <dbReference type="EC" id="3.6.1.53"/>
    </reaction>
</comment>
<dbReference type="InterPro" id="IPR041869">
    <property type="entry name" value="MPP_ADPRM"/>
</dbReference>
<dbReference type="GO" id="GO:0047734">
    <property type="term" value="F:CDP-glycerol diphosphatase activity"/>
    <property type="evidence" value="ECO:0000318"/>
    <property type="project" value="GO_Central"/>
</dbReference>
<evidence type="ECO:0000313" key="19">
    <source>
        <dbReference type="Proteomes" id="UP000001449"/>
    </source>
</evidence>
<keyword evidence="19" id="KW-1185">Reference proteome</keyword>
<evidence type="ECO:0000256" key="16">
    <source>
        <dbReference type="ARBA" id="ARBA00049546"/>
    </source>
</evidence>
<accession>B8BXZ1</accession>
<evidence type="ECO:0000256" key="8">
    <source>
        <dbReference type="ARBA" id="ARBA00022723"/>
    </source>
</evidence>
<dbReference type="EC" id="3.6.1.53" evidence="6"/>
<dbReference type="Pfam" id="PF00149">
    <property type="entry name" value="Metallophos"/>
    <property type="match status" value="1"/>
</dbReference>
<evidence type="ECO:0000256" key="6">
    <source>
        <dbReference type="ARBA" id="ARBA00012529"/>
    </source>
</evidence>
<dbReference type="Proteomes" id="UP000001449">
    <property type="component" value="Chromosome 3"/>
</dbReference>
<evidence type="ECO:0000256" key="9">
    <source>
        <dbReference type="ARBA" id="ARBA00022801"/>
    </source>
</evidence>
<dbReference type="AlphaFoldDB" id="B8BXZ1"/>
<evidence type="ECO:0000256" key="7">
    <source>
        <dbReference type="ARBA" id="ARBA00016378"/>
    </source>
</evidence>
<dbReference type="SUPFAM" id="SSF56300">
    <property type="entry name" value="Metallo-dependent phosphatases"/>
    <property type="match status" value="1"/>
</dbReference>
<comment type="subunit">
    <text evidence="3">Monomer.</text>
</comment>
<dbReference type="InParanoid" id="B8BXZ1"/>
<evidence type="ECO:0000256" key="12">
    <source>
        <dbReference type="ARBA" id="ARBA00032579"/>
    </source>
</evidence>
<dbReference type="PANTHER" id="PTHR16509">
    <property type="match status" value="1"/>
</dbReference>
<evidence type="ECO:0000256" key="4">
    <source>
        <dbReference type="ARBA" id="ARBA00012443"/>
    </source>
</evidence>
<dbReference type="HOGENOM" id="CLU_039893_1_0_1"/>
<evidence type="ECO:0000256" key="13">
    <source>
        <dbReference type="ARBA" id="ARBA00047486"/>
    </source>
</evidence>
<reference evidence="18 19" key="2">
    <citation type="journal article" date="2008" name="Nature">
        <title>The Phaeodactylum genome reveals the evolutionary history of diatom genomes.</title>
        <authorList>
            <person name="Bowler C."/>
            <person name="Allen A.E."/>
            <person name="Badger J.H."/>
            <person name="Grimwood J."/>
            <person name="Jabbari K."/>
            <person name="Kuo A."/>
            <person name="Maheswari U."/>
            <person name="Martens C."/>
            <person name="Maumus F."/>
            <person name="Otillar R.P."/>
            <person name="Rayko E."/>
            <person name="Salamov A."/>
            <person name="Vandepoele K."/>
            <person name="Beszteri B."/>
            <person name="Gruber A."/>
            <person name="Heijde M."/>
            <person name="Katinka M."/>
            <person name="Mock T."/>
            <person name="Valentin K."/>
            <person name="Verret F."/>
            <person name="Berges J.A."/>
            <person name="Brownlee C."/>
            <person name="Cadoret J.P."/>
            <person name="Chiovitti A."/>
            <person name="Choi C.J."/>
            <person name="Coesel S."/>
            <person name="De Martino A."/>
            <person name="Detter J.C."/>
            <person name="Durkin C."/>
            <person name="Falciatore A."/>
            <person name="Fournet J."/>
            <person name="Haruta M."/>
            <person name="Huysman M.J."/>
            <person name="Jenkins B.D."/>
            <person name="Jiroutova K."/>
            <person name="Jorgensen R.E."/>
            <person name="Joubert Y."/>
            <person name="Kaplan A."/>
            <person name="Kroger N."/>
            <person name="Kroth P.G."/>
            <person name="La Roche J."/>
            <person name="Lindquist E."/>
            <person name="Lommer M."/>
            <person name="Martin-Jezequel V."/>
            <person name="Lopez P.J."/>
            <person name="Lucas S."/>
            <person name="Mangogna M."/>
            <person name="McGinnis K."/>
            <person name="Medlin L.K."/>
            <person name="Montsant A."/>
            <person name="Oudot-Le Secq M.P."/>
            <person name="Napoli C."/>
            <person name="Obornik M."/>
            <person name="Parker M.S."/>
            <person name="Petit J.L."/>
            <person name="Porcel B.M."/>
            <person name="Poulsen N."/>
            <person name="Robison M."/>
            <person name="Rychlewski L."/>
            <person name="Rynearson T.A."/>
            <person name="Schmutz J."/>
            <person name="Shapiro H."/>
            <person name="Siaut M."/>
            <person name="Stanley M."/>
            <person name="Sussman M.R."/>
            <person name="Taylor A.R."/>
            <person name="Vardi A."/>
            <person name="von Dassow P."/>
            <person name="Vyverman W."/>
            <person name="Willis A."/>
            <person name="Wyrwicz L.S."/>
            <person name="Rokhsar D.S."/>
            <person name="Weissenbach J."/>
            <person name="Armbrust E.V."/>
            <person name="Green B.R."/>
            <person name="Van de Peer Y."/>
            <person name="Grigoriev I.V."/>
        </authorList>
    </citation>
    <scope>NUCLEOTIDE SEQUENCE [LARGE SCALE GENOMIC DNA]</scope>
    <source>
        <strain evidence="18 19">CCMP1335</strain>
    </source>
</reference>
<evidence type="ECO:0000256" key="14">
    <source>
        <dbReference type="ARBA" id="ARBA00047636"/>
    </source>
</evidence>
<dbReference type="OMA" id="GHNHAGN"/>
<organism evidence="18 19">
    <name type="scientific">Thalassiosira pseudonana</name>
    <name type="common">Marine diatom</name>
    <name type="synonym">Cyclotella nana</name>
    <dbReference type="NCBI Taxonomy" id="35128"/>
    <lineage>
        <taxon>Eukaryota</taxon>
        <taxon>Sar</taxon>
        <taxon>Stramenopiles</taxon>
        <taxon>Ochrophyta</taxon>
        <taxon>Bacillariophyta</taxon>
        <taxon>Coscinodiscophyceae</taxon>
        <taxon>Thalassiosirophycidae</taxon>
        <taxon>Thalassiosirales</taxon>
        <taxon>Thalassiosiraceae</taxon>
        <taxon>Thalassiosira</taxon>
    </lineage>
</organism>
<keyword evidence="8" id="KW-0479">Metal-binding</keyword>
<name>B8BXZ1_THAPS</name>
<feature type="non-terminal residue" evidence="18">
    <location>
        <position position="1"/>
    </location>
</feature>
<dbReference type="KEGG" id="tps:THAPSDRAFT_16656"/>
<dbReference type="CDD" id="cd07396">
    <property type="entry name" value="MPP_Nbla03831"/>
    <property type="match status" value="1"/>
</dbReference>
<evidence type="ECO:0000256" key="1">
    <source>
        <dbReference type="ARBA" id="ARBA00001946"/>
    </source>
</evidence>
<proteinExistence type="inferred from homology"/>
<dbReference type="GO" id="GO:0047631">
    <property type="term" value="F:ADP-ribose diphosphatase activity"/>
    <property type="evidence" value="ECO:0000318"/>
    <property type="project" value="GO_Central"/>
</dbReference>
<dbReference type="PaxDb" id="35128-Thaps16656"/>
<evidence type="ECO:0000256" key="2">
    <source>
        <dbReference type="ARBA" id="ARBA00006362"/>
    </source>
</evidence>
<dbReference type="EC" id="3.6.1.16" evidence="4"/>
<dbReference type="InterPro" id="IPR029052">
    <property type="entry name" value="Metallo-depent_PP-like"/>
</dbReference>
<feature type="domain" description="Calcineurin-like phosphoesterase" evidence="17">
    <location>
        <begin position="4"/>
        <end position="254"/>
    </location>
</feature>
<comment type="similarity">
    <text evidence="2">Belongs to the ADPRibase-Mn family.</text>
</comment>
<gene>
    <name evidence="18" type="ORF">THAPSDRAFT_16656</name>
</gene>
<evidence type="ECO:0000256" key="5">
    <source>
        <dbReference type="ARBA" id="ARBA00012453"/>
    </source>
</evidence>
<dbReference type="RefSeq" id="XP_002288851.1">
    <property type="nucleotide sequence ID" value="XM_002288815.1"/>
</dbReference>
<dbReference type="InterPro" id="IPR004843">
    <property type="entry name" value="Calcineurin-like_PHP"/>
</dbReference>
<keyword evidence="9" id="KW-0378">Hydrolase</keyword>
<dbReference type="GeneID" id="7448781"/>
<evidence type="ECO:0000256" key="10">
    <source>
        <dbReference type="ARBA" id="ARBA00022833"/>
    </source>
</evidence>
<evidence type="ECO:0000259" key="17">
    <source>
        <dbReference type="Pfam" id="PF00149"/>
    </source>
</evidence>
<keyword evidence="10" id="KW-0862">Zinc</keyword>
<dbReference type="GO" id="GO:0030145">
    <property type="term" value="F:manganese ion binding"/>
    <property type="evidence" value="ECO:0000318"/>
    <property type="project" value="GO_Central"/>
</dbReference>
<dbReference type="eggNOG" id="ENOG502QUQW">
    <property type="taxonomic scope" value="Eukaryota"/>
</dbReference>
<dbReference type="EMBL" id="CM000640">
    <property type="protein sequence ID" value="EED94287.1"/>
    <property type="molecule type" value="Genomic_DNA"/>
</dbReference>
<sequence>PMHTFGILTDIQHAPIPDGHSYNGTPRYYRHALTAAKHAAEHFEEEQVQCVVNLGDIIDGKCADKSEVISVSHDAIDDVLNALSRYKCGRILHTYGNHELYNLAREGLAEKLGIPFTLEPTGDLLRFLVIDSYDICLLDRCPDTSPKRKMAHDILSKNNHNYPRDENSPEGLEGLSKRFVAFNGGVDEPQLAWLEQSLQSAKANGEKVIVLSHQPIHPCSTFPTCLIWNYEDVLSILRKYSNVVIASFSGHAHKGGYIRDEESGIHFRTLEAVLESADPIRTYAMVDIWEDRMVVRG</sequence>
<comment type="cofactor">
    <cofactor evidence="1">
        <name>Mg(2+)</name>
        <dbReference type="ChEBI" id="CHEBI:18420"/>
    </cofactor>
</comment>
<comment type="catalytic activity">
    <reaction evidence="13">
        <text>CDP-glycerol + H2O = sn-glycerol 3-phosphate + CMP + 2 H(+)</text>
        <dbReference type="Rhea" id="RHEA:21692"/>
        <dbReference type="ChEBI" id="CHEBI:15377"/>
        <dbReference type="ChEBI" id="CHEBI:15378"/>
        <dbReference type="ChEBI" id="CHEBI:57597"/>
        <dbReference type="ChEBI" id="CHEBI:58311"/>
        <dbReference type="ChEBI" id="CHEBI:60377"/>
        <dbReference type="EC" id="3.6.1.16"/>
    </reaction>
</comment>
<dbReference type="EC" id="3.6.1.13" evidence="5"/>
<feature type="non-terminal residue" evidence="18">
    <location>
        <position position="297"/>
    </location>
</feature>